<reference evidence="2 3" key="1">
    <citation type="submission" date="2015-01" db="EMBL/GenBank/DDBJ databases">
        <title>Genome of allotetraploid Gossypium barbadense reveals genomic plasticity and fiber elongation in cotton evolution.</title>
        <authorList>
            <person name="Chen X."/>
            <person name="Liu X."/>
            <person name="Zhao B."/>
            <person name="Zheng H."/>
            <person name="Hu Y."/>
            <person name="Lu G."/>
            <person name="Yang C."/>
            <person name="Chen J."/>
            <person name="Shan C."/>
            <person name="Zhang L."/>
            <person name="Zhou Y."/>
            <person name="Wang L."/>
            <person name="Guo W."/>
            <person name="Bai Y."/>
            <person name="Ruan J."/>
            <person name="Shangguan X."/>
            <person name="Mao Y."/>
            <person name="Jiang J."/>
            <person name="Zhu Y."/>
            <person name="Lei J."/>
            <person name="Kang H."/>
            <person name="Chen S."/>
            <person name="He X."/>
            <person name="Wang R."/>
            <person name="Wang Y."/>
            <person name="Chen J."/>
            <person name="Wang L."/>
            <person name="Yu S."/>
            <person name="Wang B."/>
            <person name="Wei J."/>
            <person name="Song S."/>
            <person name="Lu X."/>
            <person name="Gao Z."/>
            <person name="Gu W."/>
            <person name="Deng X."/>
            <person name="Ma D."/>
            <person name="Wang S."/>
            <person name="Liang W."/>
            <person name="Fang L."/>
            <person name="Cai C."/>
            <person name="Zhu X."/>
            <person name="Zhou B."/>
            <person name="Zhang Y."/>
            <person name="Chen Z."/>
            <person name="Xu S."/>
            <person name="Zhu R."/>
            <person name="Wang S."/>
            <person name="Zhang T."/>
            <person name="Zhao G."/>
        </authorList>
    </citation>
    <scope>NUCLEOTIDE SEQUENCE [LARGE SCALE GENOMIC DNA]</scope>
    <source>
        <strain evidence="3">cv. Xinhai21</strain>
        <tissue evidence="2">Leaf</tissue>
    </source>
</reference>
<accession>A0A2P5XFM9</accession>
<feature type="region of interest" description="Disordered" evidence="1">
    <location>
        <begin position="1"/>
        <end position="63"/>
    </location>
</feature>
<dbReference type="Proteomes" id="UP000239757">
    <property type="component" value="Unassembled WGS sequence"/>
</dbReference>
<feature type="compositionally biased region" description="Polar residues" evidence="1">
    <location>
        <begin position="33"/>
        <end position="47"/>
    </location>
</feature>
<evidence type="ECO:0000313" key="3">
    <source>
        <dbReference type="Proteomes" id="UP000239757"/>
    </source>
</evidence>
<dbReference type="EMBL" id="KZ664973">
    <property type="protein sequence ID" value="PPS02137.1"/>
    <property type="molecule type" value="Genomic_DNA"/>
</dbReference>
<evidence type="ECO:0000256" key="1">
    <source>
        <dbReference type="SAM" id="MobiDB-lite"/>
    </source>
</evidence>
<evidence type="ECO:0000313" key="2">
    <source>
        <dbReference type="EMBL" id="PPS02137.1"/>
    </source>
</evidence>
<gene>
    <name evidence="2" type="ORF">GOBAR_AA18529</name>
</gene>
<sequence length="90" mass="9563">MLHKSCPASGHDQTEAATGEDDSPTAPCPVSDMQPTTQASYDSSLSPTALDGNQRHWYLPDSVGNNKVRNRSMGAINAGQLLDFTSKTIA</sequence>
<dbReference type="AlphaFoldDB" id="A0A2P5XFM9"/>
<name>A0A2P5XFM9_GOSBA</name>
<proteinExistence type="predicted"/>
<protein>
    <submittedName>
        <fullName evidence="2">Uncharacterized protein</fullName>
    </submittedName>
</protein>
<organism evidence="2 3">
    <name type="scientific">Gossypium barbadense</name>
    <name type="common">Sea Island cotton</name>
    <name type="synonym">Hibiscus barbadensis</name>
    <dbReference type="NCBI Taxonomy" id="3634"/>
    <lineage>
        <taxon>Eukaryota</taxon>
        <taxon>Viridiplantae</taxon>
        <taxon>Streptophyta</taxon>
        <taxon>Embryophyta</taxon>
        <taxon>Tracheophyta</taxon>
        <taxon>Spermatophyta</taxon>
        <taxon>Magnoliopsida</taxon>
        <taxon>eudicotyledons</taxon>
        <taxon>Gunneridae</taxon>
        <taxon>Pentapetalae</taxon>
        <taxon>rosids</taxon>
        <taxon>malvids</taxon>
        <taxon>Malvales</taxon>
        <taxon>Malvaceae</taxon>
        <taxon>Malvoideae</taxon>
        <taxon>Gossypium</taxon>
    </lineage>
</organism>